<dbReference type="GO" id="GO:0044718">
    <property type="term" value="P:siderophore transmembrane transport"/>
    <property type="evidence" value="ECO:0007669"/>
    <property type="project" value="TreeGrafter"/>
</dbReference>
<keyword evidence="2" id="KW-0813">Transport</keyword>
<dbReference type="Gene3D" id="2.60.40.1120">
    <property type="entry name" value="Carboxypeptidase-like, regulatory domain"/>
    <property type="match status" value="1"/>
</dbReference>
<evidence type="ECO:0000313" key="9">
    <source>
        <dbReference type="EMBL" id="VAW23825.1"/>
    </source>
</evidence>
<gene>
    <name evidence="9" type="ORF">MNBD_BACTEROID01-2389</name>
</gene>
<evidence type="ECO:0000256" key="3">
    <source>
        <dbReference type="ARBA" id="ARBA00022692"/>
    </source>
</evidence>
<dbReference type="InterPro" id="IPR008969">
    <property type="entry name" value="CarboxyPept-like_regulatory"/>
</dbReference>
<evidence type="ECO:0000256" key="5">
    <source>
        <dbReference type="ARBA" id="ARBA00023136"/>
    </source>
</evidence>
<evidence type="ECO:0000256" key="4">
    <source>
        <dbReference type="ARBA" id="ARBA00023077"/>
    </source>
</evidence>
<dbReference type="SUPFAM" id="SSF56935">
    <property type="entry name" value="Porins"/>
    <property type="match status" value="1"/>
</dbReference>
<reference evidence="9" key="1">
    <citation type="submission" date="2018-06" db="EMBL/GenBank/DDBJ databases">
        <authorList>
            <person name="Zhirakovskaya E."/>
        </authorList>
    </citation>
    <scope>NUCLEOTIDE SEQUENCE</scope>
</reference>
<proteinExistence type="predicted"/>
<dbReference type="AlphaFoldDB" id="A0A3B0TZ11"/>
<dbReference type="PROSITE" id="PS52016">
    <property type="entry name" value="TONB_DEPENDENT_REC_3"/>
    <property type="match status" value="1"/>
</dbReference>
<organism evidence="9">
    <name type="scientific">hydrothermal vent metagenome</name>
    <dbReference type="NCBI Taxonomy" id="652676"/>
    <lineage>
        <taxon>unclassified sequences</taxon>
        <taxon>metagenomes</taxon>
        <taxon>ecological metagenomes</taxon>
    </lineage>
</organism>
<feature type="domain" description="TonB-dependent receptor-like beta-barrel" evidence="7">
    <location>
        <begin position="381"/>
        <end position="753"/>
    </location>
</feature>
<dbReference type="Pfam" id="PF13715">
    <property type="entry name" value="CarbopepD_reg_2"/>
    <property type="match status" value="1"/>
</dbReference>
<dbReference type="InterPro" id="IPR037066">
    <property type="entry name" value="Plug_dom_sf"/>
</dbReference>
<keyword evidence="4" id="KW-0798">TonB box</keyword>
<dbReference type="Pfam" id="PF00593">
    <property type="entry name" value="TonB_dep_Rec_b-barrel"/>
    <property type="match status" value="1"/>
</dbReference>
<sequence length="791" mass="87573">MKSIYILLPFIILFLASNARANDPGKQPKTDAMLFGHVKSGNKHIPFATIMLKGTTIGTAADATGHFKMSNLPVGNRTIVISAVGYKTLEKNVSFEKGKSVTLLINLEPDNIGLDQIVVSADRNSKNRRETPAIVNSISAKLFSRTQNVTLSEGLNFSPGLRMENNCQNCGFSQVRMNGLEGPYTQILINSRPVFSGLAGVYGLELIPANMIERVEILRGGGSSMYGSNAIAGTVNLITKDPVSNNFSVSSSYGSTGVGVEGSGNAAPDYNINLNGSFVTDDFKSGMNIFGFHRKRSPFDANGDGFSEMPSIENTTLGVRFYQRISKRGKLTIDYFNINEFRRGGNKFELPFHESDITESVRHNINSAAATISFLLREEDKLSAYFSAQGVNRDSYYGAKQDLSAYGKTKDFTYSAGFQYIRQVKNLLFAPATFTSGLEINGSNLEDSKLGYYDPNSGNHFGNTLIANQNATTEAAFIQSEWKLESLILTIGARYDHYLVTDKAQENDNVDGDVVSPRVNLLYNLSHNVQLRMGYARGFRAPQIFDEDLHIETSGARQVLHKNAGNLKQETSNSYTLSFDFTNNAGNWQYQFLVEGFYTQLLNPFANEYGDPDENGVVYYTRINAEKGAKVKGVNLEFNASPSGNLQFQTGFTFQRSKFEEEQEFHEKEFFRSPGEYGYISLGYSPPHLFNIALTGNYTGPMLVPYFGSKLVNPAEGDLVKTKAFFDTGVKLSYDVRLTSQMTMELNGGVKNIFNAYQDDFDTGINRDPAYIYGPVSPRTIYFGVKFGSFL</sequence>
<keyword evidence="9" id="KW-0675">Receptor</keyword>
<dbReference type="InterPro" id="IPR012910">
    <property type="entry name" value="Plug_dom"/>
</dbReference>
<dbReference type="InterPro" id="IPR036942">
    <property type="entry name" value="Beta-barrel_TonB_sf"/>
</dbReference>
<evidence type="ECO:0000259" key="7">
    <source>
        <dbReference type="Pfam" id="PF00593"/>
    </source>
</evidence>
<evidence type="ECO:0000259" key="8">
    <source>
        <dbReference type="Pfam" id="PF07715"/>
    </source>
</evidence>
<dbReference type="Gene3D" id="2.40.170.20">
    <property type="entry name" value="TonB-dependent receptor, beta-barrel domain"/>
    <property type="match status" value="1"/>
</dbReference>
<dbReference type="InterPro" id="IPR000531">
    <property type="entry name" value="Beta-barrel_TonB"/>
</dbReference>
<dbReference type="PANTHER" id="PTHR30069:SF57">
    <property type="entry name" value="TONB-DEPENDENT RECEPTOR"/>
    <property type="match status" value="1"/>
</dbReference>
<evidence type="ECO:0000256" key="1">
    <source>
        <dbReference type="ARBA" id="ARBA00004571"/>
    </source>
</evidence>
<dbReference type="GO" id="GO:0015344">
    <property type="term" value="F:siderophore uptake transmembrane transporter activity"/>
    <property type="evidence" value="ECO:0007669"/>
    <property type="project" value="TreeGrafter"/>
</dbReference>
<dbReference type="GO" id="GO:0009279">
    <property type="term" value="C:cell outer membrane"/>
    <property type="evidence" value="ECO:0007669"/>
    <property type="project" value="UniProtKB-SubCell"/>
</dbReference>
<keyword evidence="5" id="KW-0472">Membrane</keyword>
<dbReference type="SUPFAM" id="SSF49464">
    <property type="entry name" value="Carboxypeptidase regulatory domain-like"/>
    <property type="match status" value="1"/>
</dbReference>
<accession>A0A3B0TZ11</accession>
<evidence type="ECO:0000256" key="2">
    <source>
        <dbReference type="ARBA" id="ARBA00022448"/>
    </source>
</evidence>
<evidence type="ECO:0000256" key="6">
    <source>
        <dbReference type="ARBA" id="ARBA00023237"/>
    </source>
</evidence>
<dbReference type="EMBL" id="UOEP01000202">
    <property type="protein sequence ID" value="VAW23825.1"/>
    <property type="molecule type" value="Genomic_DNA"/>
</dbReference>
<name>A0A3B0TZ11_9ZZZZ</name>
<protein>
    <submittedName>
        <fullName evidence="9">TonB-dependent receptor Outer membrane receptor for ferrienterochelin and colicins</fullName>
    </submittedName>
</protein>
<comment type="subcellular location">
    <subcellularLocation>
        <location evidence="1">Cell outer membrane</location>
        <topology evidence="1">Multi-pass membrane protein</topology>
    </subcellularLocation>
</comment>
<feature type="domain" description="TonB-dependent receptor plug" evidence="8">
    <location>
        <begin position="128"/>
        <end position="234"/>
    </location>
</feature>
<dbReference type="PANTHER" id="PTHR30069">
    <property type="entry name" value="TONB-DEPENDENT OUTER MEMBRANE RECEPTOR"/>
    <property type="match status" value="1"/>
</dbReference>
<dbReference type="InterPro" id="IPR039426">
    <property type="entry name" value="TonB-dep_rcpt-like"/>
</dbReference>
<keyword evidence="6" id="KW-0998">Cell outer membrane</keyword>
<dbReference type="Pfam" id="PF07715">
    <property type="entry name" value="Plug"/>
    <property type="match status" value="1"/>
</dbReference>
<keyword evidence="3" id="KW-0812">Transmembrane</keyword>
<dbReference type="Gene3D" id="2.170.130.10">
    <property type="entry name" value="TonB-dependent receptor, plug domain"/>
    <property type="match status" value="1"/>
</dbReference>